<sequence length="425" mass="42871">MRELTRNLCKAVHNIKEVGQKINEQVKNTSDVWQMVKGAQAAAAKKGESWKAGRPPVVPLGRGIGVSVGSVGNVGRPAVGNAVGSALTVGQGAYNPKDAGQGVKSRVQRGELFCKARESELQLAGAIDTCEDAGYSAGDVDSDRDAKILGGFSTSRSSGRVRASCSIVVIGVSRGVSIVRSVGVVHVSRGVGIICISCSVGVVRISCSVGVVRISCSVGVVRISCSVSVVRVSRSIGVSRGVGIVRVSCSVGVVRSIGGIRISCGIRIISSICISCSISVVGVVSSVCISCSTAGIVGVSSTGIVGIVRHVGHIAHVGVVGVVGVVGISHSTGGVGGVGSIGISHCTGSIDSVGSIGGIASRDGVRIICSTGSIDGVGSVGSVARVGPLLDNWGRKSDGGDGRSEDGVLHFEELCAKLKLRVKKR</sequence>
<organism evidence="1 2">
    <name type="scientific">Cytospora mali</name>
    <name type="common">Apple Valsa canker fungus</name>
    <name type="synonym">Valsa mali</name>
    <dbReference type="NCBI Taxonomy" id="578113"/>
    <lineage>
        <taxon>Eukaryota</taxon>
        <taxon>Fungi</taxon>
        <taxon>Dikarya</taxon>
        <taxon>Ascomycota</taxon>
        <taxon>Pezizomycotina</taxon>
        <taxon>Sordariomycetes</taxon>
        <taxon>Sordariomycetidae</taxon>
        <taxon>Diaporthales</taxon>
        <taxon>Cytosporaceae</taxon>
        <taxon>Cytospora</taxon>
    </lineage>
</organism>
<proteinExistence type="predicted"/>
<gene>
    <name evidence="1" type="ORF">VP1G_10907</name>
</gene>
<name>A0A194UZW3_CYTMA</name>
<evidence type="ECO:0000313" key="1">
    <source>
        <dbReference type="EMBL" id="KUI57204.1"/>
    </source>
</evidence>
<dbReference type="EMBL" id="KN714697">
    <property type="protein sequence ID" value="KUI57204.1"/>
    <property type="molecule type" value="Genomic_DNA"/>
</dbReference>
<accession>A0A194UZW3</accession>
<protein>
    <submittedName>
        <fullName evidence="1">Uncharacterized protein</fullName>
    </submittedName>
</protein>
<dbReference type="Proteomes" id="UP000078576">
    <property type="component" value="Unassembled WGS sequence"/>
</dbReference>
<evidence type="ECO:0000313" key="2">
    <source>
        <dbReference type="Proteomes" id="UP000078576"/>
    </source>
</evidence>
<dbReference type="STRING" id="694573.A0A194UZW3"/>
<reference evidence="2" key="1">
    <citation type="submission" date="2014-12" db="EMBL/GenBank/DDBJ databases">
        <title>Genome Sequence of Valsa Canker Pathogens Uncovers a Specific Adaption of Colonization on Woody Bark.</title>
        <authorList>
            <person name="Yin Z."/>
            <person name="Liu H."/>
            <person name="Gao X."/>
            <person name="Li Z."/>
            <person name="Song N."/>
            <person name="Ke X."/>
            <person name="Dai Q."/>
            <person name="Wu Y."/>
            <person name="Sun Y."/>
            <person name="Xu J.-R."/>
            <person name="Kang Z.K."/>
            <person name="Wang L."/>
            <person name="Huang L."/>
        </authorList>
    </citation>
    <scope>NUCLEOTIDE SEQUENCE [LARGE SCALE GENOMIC DNA]</scope>
    <source>
        <strain evidence="2">SXYL134</strain>
    </source>
</reference>
<dbReference type="AlphaFoldDB" id="A0A194UZW3"/>
<keyword evidence="2" id="KW-1185">Reference proteome</keyword>